<keyword evidence="9" id="KW-1185">Reference proteome</keyword>
<dbReference type="NCBIfam" id="TIGR00229">
    <property type="entry name" value="sensory_box"/>
    <property type="match status" value="1"/>
</dbReference>
<dbReference type="GO" id="GO:0046983">
    <property type="term" value="F:protein dimerization activity"/>
    <property type="evidence" value="ECO:0007669"/>
    <property type="project" value="InterPro"/>
</dbReference>
<evidence type="ECO:0000256" key="3">
    <source>
        <dbReference type="ARBA" id="ARBA00023012"/>
    </source>
</evidence>
<dbReference type="InterPro" id="IPR050482">
    <property type="entry name" value="Sensor_HK_TwoCompSys"/>
</dbReference>
<dbReference type="RefSeq" id="WP_011737290.1">
    <property type="nucleotide sequence ID" value="NC_008609.1"/>
</dbReference>
<dbReference type="PROSITE" id="PS50109">
    <property type="entry name" value="HIS_KIN"/>
    <property type="match status" value="1"/>
</dbReference>
<dbReference type="InterPro" id="IPR036890">
    <property type="entry name" value="HATPase_C_sf"/>
</dbReference>
<dbReference type="GO" id="GO:0016020">
    <property type="term" value="C:membrane"/>
    <property type="evidence" value="ECO:0007669"/>
    <property type="project" value="InterPro"/>
</dbReference>
<dbReference type="SUPFAM" id="SSF55785">
    <property type="entry name" value="PYP-like sensor domain (PAS domain)"/>
    <property type="match status" value="2"/>
</dbReference>
<dbReference type="Gene3D" id="1.20.5.1930">
    <property type="match status" value="1"/>
</dbReference>
<keyword evidence="3" id="KW-0902">Two-component regulatory system</keyword>
<dbReference type="PROSITE" id="PS50112">
    <property type="entry name" value="PAS"/>
    <property type="match status" value="1"/>
</dbReference>
<dbReference type="PROSITE" id="PS50113">
    <property type="entry name" value="PAC"/>
    <property type="match status" value="2"/>
</dbReference>
<evidence type="ECO:0000259" key="5">
    <source>
        <dbReference type="PROSITE" id="PS50109"/>
    </source>
</evidence>
<dbReference type="Gene3D" id="3.30.450.20">
    <property type="entry name" value="PAS domain"/>
    <property type="match status" value="2"/>
</dbReference>
<reference evidence="8 9" key="1">
    <citation type="submission" date="2006-10" db="EMBL/GenBank/DDBJ databases">
        <title>Complete sequence of chromosome of Pelobacter propionicus DSM 2379.</title>
        <authorList>
            <consortium name="US DOE Joint Genome Institute"/>
            <person name="Copeland A."/>
            <person name="Lucas S."/>
            <person name="Lapidus A."/>
            <person name="Barry K."/>
            <person name="Detter J.C."/>
            <person name="Glavina del Rio T."/>
            <person name="Hammon N."/>
            <person name="Israni S."/>
            <person name="Dalin E."/>
            <person name="Tice H."/>
            <person name="Pitluck S."/>
            <person name="Saunders E."/>
            <person name="Brettin T."/>
            <person name="Bruce D."/>
            <person name="Han C."/>
            <person name="Tapia R."/>
            <person name="Schmutz J."/>
            <person name="Larimer F."/>
            <person name="Land M."/>
            <person name="Hauser L."/>
            <person name="Kyrpides N."/>
            <person name="Kim E."/>
            <person name="Lovley D."/>
            <person name="Richardson P."/>
        </authorList>
    </citation>
    <scope>NUCLEOTIDE SEQUENCE [LARGE SCALE GENOMIC DNA]</scope>
    <source>
        <strain evidence="9">DSM 2379 / NBRC 103807 / OttBd1</strain>
    </source>
</reference>
<feature type="domain" description="PAC" evidence="7">
    <location>
        <begin position="219"/>
        <end position="269"/>
    </location>
</feature>
<dbReference type="Pfam" id="PF08448">
    <property type="entry name" value="PAS_4"/>
    <property type="match status" value="1"/>
</dbReference>
<evidence type="ECO:0000256" key="4">
    <source>
        <dbReference type="SAM" id="Coils"/>
    </source>
</evidence>
<proteinExistence type="predicted"/>
<feature type="domain" description="PAC" evidence="7">
    <location>
        <begin position="91"/>
        <end position="143"/>
    </location>
</feature>
<dbReference type="InterPro" id="IPR005467">
    <property type="entry name" value="His_kinase_dom"/>
</dbReference>
<dbReference type="GO" id="GO:0000155">
    <property type="term" value="F:phosphorelay sensor kinase activity"/>
    <property type="evidence" value="ECO:0007669"/>
    <property type="project" value="InterPro"/>
</dbReference>
<dbReference type="CDD" id="cd16917">
    <property type="entry name" value="HATPase_UhpB-NarQ-NarX-like"/>
    <property type="match status" value="1"/>
</dbReference>
<evidence type="ECO:0000313" key="8">
    <source>
        <dbReference type="EMBL" id="ABL01075.1"/>
    </source>
</evidence>
<dbReference type="SMART" id="SM00086">
    <property type="entry name" value="PAC"/>
    <property type="match status" value="2"/>
</dbReference>
<dbReference type="InterPro" id="IPR035965">
    <property type="entry name" value="PAS-like_dom_sf"/>
</dbReference>
<dbReference type="InterPro" id="IPR001610">
    <property type="entry name" value="PAC"/>
</dbReference>
<evidence type="ECO:0000313" key="9">
    <source>
        <dbReference type="Proteomes" id="UP000006732"/>
    </source>
</evidence>
<evidence type="ECO:0000256" key="1">
    <source>
        <dbReference type="ARBA" id="ARBA00022679"/>
    </source>
</evidence>
<dbReference type="OrthoDB" id="5421862at2"/>
<dbReference type="Pfam" id="PF07730">
    <property type="entry name" value="HisKA_3"/>
    <property type="match status" value="1"/>
</dbReference>
<gene>
    <name evidence="8" type="ordered locus">Ppro_3482</name>
</gene>
<feature type="coiled-coil region" evidence="4">
    <location>
        <begin position="260"/>
        <end position="287"/>
    </location>
</feature>
<protein>
    <submittedName>
        <fullName evidence="8">PAS/PAC sensor signal transduction histidine kinase</fullName>
    </submittedName>
</protein>
<dbReference type="KEGG" id="ppd:Ppro_3482"/>
<dbReference type="InterPro" id="IPR011712">
    <property type="entry name" value="Sig_transdc_His_kin_sub3_dim/P"/>
</dbReference>
<dbReference type="SUPFAM" id="SSF55874">
    <property type="entry name" value="ATPase domain of HSP90 chaperone/DNA topoisomerase II/histidine kinase"/>
    <property type="match status" value="1"/>
</dbReference>
<dbReference type="STRING" id="338966.Ppro_3482"/>
<dbReference type="eggNOG" id="COG4585">
    <property type="taxonomic scope" value="Bacteria"/>
</dbReference>
<dbReference type="Gene3D" id="3.30.565.10">
    <property type="entry name" value="Histidine kinase-like ATPase, C-terminal domain"/>
    <property type="match status" value="1"/>
</dbReference>
<dbReference type="InterPro" id="IPR003594">
    <property type="entry name" value="HATPase_dom"/>
</dbReference>
<evidence type="ECO:0000259" key="6">
    <source>
        <dbReference type="PROSITE" id="PS50112"/>
    </source>
</evidence>
<evidence type="ECO:0000259" key="7">
    <source>
        <dbReference type="PROSITE" id="PS50113"/>
    </source>
</evidence>
<dbReference type="Proteomes" id="UP000006732">
    <property type="component" value="Chromosome"/>
</dbReference>
<name>A1AUQ4_PELPD</name>
<dbReference type="Pfam" id="PF13426">
    <property type="entry name" value="PAS_9"/>
    <property type="match status" value="1"/>
</dbReference>
<dbReference type="AlphaFoldDB" id="A1AUQ4"/>
<feature type="domain" description="PAS" evidence="6">
    <location>
        <begin position="144"/>
        <end position="215"/>
    </location>
</feature>
<dbReference type="InterPro" id="IPR000014">
    <property type="entry name" value="PAS"/>
</dbReference>
<dbReference type="EMBL" id="CP000482">
    <property type="protein sequence ID" value="ABL01075.1"/>
    <property type="molecule type" value="Genomic_DNA"/>
</dbReference>
<dbReference type="InterPro" id="IPR013656">
    <property type="entry name" value="PAS_4"/>
</dbReference>
<evidence type="ECO:0000256" key="2">
    <source>
        <dbReference type="ARBA" id="ARBA00022777"/>
    </source>
</evidence>
<dbReference type="HOGENOM" id="CLU_000445_114_0_7"/>
<keyword evidence="4" id="KW-0175">Coiled coil</keyword>
<feature type="domain" description="Histidine kinase" evidence="5">
    <location>
        <begin position="398"/>
        <end position="487"/>
    </location>
</feature>
<organism evidence="8 9">
    <name type="scientific">Pelobacter propionicus (strain DSM 2379 / NBRC 103807 / OttBd1)</name>
    <dbReference type="NCBI Taxonomy" id="338966"/>
    <lineage>
        <taxon>Bacteria</taxon>
        <taxon>Pseudomonadati</taxon>
        <taxon>Thermodesulfobacteriota</taxon>
        <taxon>Desulfuromonadia</taxon>
        <taxon>Desulfuromonadales</taxon>
        <taxon>Desulfuromonadaceae</taxon>
        <taxon>Pelobacter</taxon>
    </lineage>
</organism>
<dbReference type="CDD" id="cd00130">
    <property type="entry name" value="PAS"/>
    <property type="match status" value="2"/>
</dbReference>
<keyword evidence="1" id="KW-0808">Transferase</keyword>
<dbReference type="PANTHER" id="PTHR24421:SF59">
    <property type="entry name" value="OXYGEN SENSOR HISTIDINE KINASE NREB"/>
    <property type="match status" value="1"/>
</dbReference>
<accession>A1AUQ4</accession>
<dbReference type="PANTHER" id="PTHR24421">
    <property type="entry name" value="NITRATE/NITRITE SENSOR PROTEIN NARX-RELATED"/>
    <property type="match status" value="1"/>
</dbReference>
<dbReference type="SMART" id="SM00091">
    <property type="entry name" value="PAS"/>
    <property type="match status" value="2"/>
</dbReference>
<dbReference type="Pfam" id="PF02518">
    <property type="entry name" value="HATPase_c"/>
    <property type="match status" value="1"/>
</dbReference>
<dbReference type="SMART" id="SM00387">
    <property type="entry name" value="HATPase_c"/>
    <property type="match status" value="1"/>
</dbReference>
<sequence>MASERTLRMESERKRGEDTFHFLASRLPDTVVARFDRALRHIYVSDSIEAVTGKPWQFFIGRTNRDLGMPEELVQQWDAALHSVWDTGQARQIEFTYPAPDSRLIYYECQLIPELSDNGTISSVVSISRDISERKRSQLLLQQSEEKFRMTFEGASDAIFWADADSGILINCNRAAEAMLELPREEIIGRHQTVLHPPEMAEHFAAQFRRTVAQHREVDNAEAIVVSKSGRRIPVHIKHSVTRVGEMSIMQGLFRDISERVRAEEQLVELNQKLRALSDHLQTVQERERLAMARDIHDEIGQSLTVLKLDLEWIAHRLPAKESAVQERVNEMRWNIEQLTSAVQRIAADLRPPLLDSLGLAAAIDWHVAEFSRRSGIECFVMLNEEVDPLEPQLATAVMRIVQEGLTNVLRHARATEVSVSLCKRDGQLVLEIGDNGRGIRPEEIESPQAYGLMGMQERARICRGELTVGGAEGGGTLLRVTVPLQSGE</sequence>
<dbReference type="InterPro" id="IPR000700">
    <property type="entry name" value="PAS-assoc_C"/>
</dbReference>
<keyword evidence="2 8" id="KW-0418">Kinase</keyword>